<reference evidence="1" key="2">
    <citation type="submission" date="2022-06" db="UniProtKB">
        <authorList>
            <consortium name="EnsemblMetazoa"/>
        </authorList>
    </citation>
    <scope>IDENTIFICATION</scope>
    <source>
        <strain evidence="1">PS312</strain>
    </source>
</reference>
<accession>A0A8R1YNN7</accession>
<keyword evidence="2" id="KW-1185">Reference proteome</keyword>
<organism evidence="1 2">
    <name type="scientific">Pristionchus pacificus</name>
    <name type="common">Parasitic nematode worm</name>
    <dbReference type="NCBI Taxonomy" id="54126"/>
    <lineage>
        <taxon>Eukaryota</taxon>
        <taxon>Metazoa</taxon>
        <taxon>Ecdysozoa</taxon>
        <taxon>Nematoda</taxon>
        <taxon>Chromadorea</taxon>
        <taxon>Rhabditida</taxon>
        <taxon>Rhabditina</taxon>
        <taxon>Diplogasteromorpha</taxon>
        <taxon>Diplogasteroidea</taxon>
        <taxon>Neodiplogasteridae</taxon>
        <taxon>Pristionchus</taxon>
    </lineage>
</organism>
<name>A0A2A6C7J1_PRIPA</name>
<proteinExistence type="predicted"/>
<dbReference type="EnsemblMetazoa" id="PPA34755.1">
    <property type="protein sequence ID" value="PPA34755.1"/>
    <property type="gene ID" value="WBGene00273124"/>
</dbReference>
<gene>
    <name evidence="1" type="primary">WBGene00273124</name>
</gene>
<reference evidence="2" key="1">
    <citation type="journal article" date="2008" name="Nat. Genet.">
        <title>The Pristionchus pacificus genome provides a unique perspective on nematode lifestyle and parasitism.</title>
        <authorList>
            <person name="Dieterich C."/>
            <person name="Clifton S.W."/>
            <person name="Schuster L.N."/>
            <person name="Chinwalla A."/>
            <person name="Delehaunty K."/>
            <person name="Dinkelacker I."/>
            <person name="Fulton L."/>
            <person name="Fulton R."/>
            <person name="Godfrey J."/>
            <person name="Minx P."/>
            <person name="Mitreva M."/>
            <person name="Roeseler W."/>
            <person name="Tian H."/>
            <person name="Witte H."/>
            <person name="Yang S.P."/>
            <person name="Wilson R.K."/>
            <person name="Sommer R.J."/>
        </authorList>
    </citation>
    <scope>NUCLEOTIDE SEQUENCE [LARGE SCALE GENOMIC DNA]</scope>
    <source>
        <strain evidence="2">PS312</strain>
    </source>
</reference>
<evidence type="ECO:0000313" key="2">
    <source>
        <dbReference type="Proteomes" id="UP000005239"/>
    </source>
</evidence>
<evidence type="ECO:0000313" key="1">
    <source>
        <dbReference type="EnsemblMetazoa" id="PPA34755.1"/>
    </source>
</evidence>
<dbReference type="AlphaFoldDB" id="A0A2A6C7J1"/>
<sequence length="285" mass="33793">MREGRLQFDQIHLHFIFNQSSKMRIDFLNLPEKAMDFVCSFLDGRSLMRMRMVNHSTQEFMDFDSMKHIKTEINCMKMDLRILNPRNHIDMDLYIICPLDRALWKNCINFLLKKLNISNGFQGFNSHSLYYRVVNTDLQKLLDRIKPILEKETVNYFQIRGFDLALTRVCNALLEGMHVPYFLFEIDQLTMPHLNLFCEMVRQNTASSVKLDIEKLNCDKETIQGLSRMFELTRKIFLCFGEMQYSKAHPDILSVVQHLMLEHCMTLVDKRSKCFMDDGKSIYIE</sequence>
<protein>
    <submittedName>
        <fullName evidence="1">Uncharacterized protein</fullName>
    </submittedName>
</protein>
<accession>A0A2A6C7J1</accession>
<dbReference type="Proteomes" id="UP000005239">
    <property type="component" value="Unassembled WGS sequence"/>
</dbReference>